<evidence type="ECO:0000259" key="1">
    <source>
        <dbReference type="PROSITE" id="PS50995"/>
    </source>
</evidence>
<reference evidence="2 3" key="1">
    <citation type="submission" date="2023-12" db="EMBL/GenBank/DDBJ databases">
        <title>Amycolatopsis sp. V23-08.</title>
        <authorList>
            <person name="Somphong A."/>
        </authorList>
    </citation>
    <scope>NUCLEOTIDE SEQUENCE [LARGE SCALE GENOMIC DNA]</scope>
    <source>
        <strain evidence="2 3">V23-08</strain>
    </source>
</reference>
<gene>
    <name evidence="2" type="ORF">VA596_20340</name>
</gene>
<proteinExistence type="predicted"/>
<dbReference type="PANTHER" id="PTHR33164:SF89">
    <property type="entry name" value="MARR FAMILY REGULATORY PROTEIN"/>
    <property type="match status" value="1"/>
</dbReference>
<comment type="caution">
    <text evidence="2">The sequence shown here is derived from an EMBL/GenBank/DDBJ whole genome shotgun (WGS) entry which is preliminary data.</text>
</comment>
<dbReference type="PRINTS" id="PR00598">
    <property type="entry name" value="HTHMARR"/>
</dbReference>
<dbReference type="SMART" id="SM00347">
    <property type="entry name" value="HTH_MARR"/>
    <property type="match status" value="1"/>
</dbReference>
<keyword evidence="3" id="KW-1185">Reference proteome</keyword>
<organism evidence="2 3">
    <name type="scientific">Amycolatopsis heterodermiae</name>
    <dbReference type="NCBI Taxonomy" id="3110235"/>
    <lineage>
        <taxon>Bacteria</taxon>
        <taxon>Bacillati</taxon>
        <taxon>Actinomycetota</taxon>
        <taxon>Actinomycetes</taxon>
        <taxon>Pseudonocardiales</taxon>
        <taxon>Pseudonocardiaceae</taxon>
        <taxon>Amycolatopsis</taxon>
    </lineage>
</organism>
<sequence>MEAKRPRLGSAFLLAQVGAHAAQRFTERIAELDLTPAQVGLLRLVAMRPGQSQQTLAKQLGTPATRLVPLVDGLEKRGLIERRRNAEDRRLYAVELSEDGQALMGRVAQAGAAHERTMTAVLTDDERDVLHGLLSRIAEDQGLTPGVHPGYARGRLS</sequence>
<dbReference type="Proteomes" id="UP001304298">
    <property type="component" value="Unassembled WGS sequence"/>
</dbReference>
<dbReference type="InterPro" id="IPR036390">
    <property type="entry name" value="WH_DNA-bd_sf"/>
</dbReference>
<dbReference type="Pfam" id="PF12802">
    <property type="entry name" value="MarR_2"/>
    <property type="match status" value="1"/>
</dbReference>
<dbReference type="PANTHER" id="PTHR33164">
    <property type="entry name" value="TRANSCRIPTIONAL REGULATOR, MARR FAMILY"/>
    <property type="match status" value="1"/>
</dbReference>
<dbReference type="InterPro" id="IPR036388">
    <property type="entry name" value="WH-like_DNA-bd_sf"/>
</dbReference>
<dbReference type="SUPFAM" id="SSF46785">
    <property type="entry name" value="Winged helix' DNA-binding domain"/>
    <property type="match status" value="1"/>
</dbReference>
<dbReference type="PROSITE" id="PS50995">
    <property type="entry name" value="HTH_MARR_2"/>
    <property type="match status" value="1"/>
</dbReference>
<name>A0ABU5R6P1_9PSEU</name>
<dbReference type="InterPro" id="IPR039422">
    <property type="entry name" value="MarR/SlyA-like"/>
</dbReference>
<dbReference type="RefSeq" id="WP_323329399.1">
    <property type="nucleotide sequence ID" value="NZ_JAYFSI010000004.1"/>
</dbReference>
<evidence type="ECO:0000313" key="2">
    <source>
        <dbReference type="EMBL" id="MEA5361898.1"/>
    </source>
</evidence>
<evidence type="ECO:0000313" key="3">
    <source>
        <dbReference type="Proteomes" id="UP001304298"/>
    </source>
</evidence>
<feature type="domain" description="HTH marR-type" evidence="1">
    <location>
        <begin position="1"/>
        <end position="139"/>
    </location>
</feature>
<protein>
    <submittedName>
        <fullName evidence="2">MarR family transcriptional regulator</fullName>
    </submittedName>
</protein>
<dbReference type="Gene3D" id="1.10.10.10">
    <property type="entry name" value="Winged helix-like DNA-binding domain superfamily/Winged helix DNA-binding domain"/>
    <property type="match status" value="1"/>
</dbReference>
<dbReference type="InterPro" id="IPR000835">
    <property type="entry name" value="HTH_MarR-typ"/>
</dbReference>
<dbReference type="EMBL" id="JAYFSI010000004">
    <property type="protein sequence ID" value="MEA5361898.1"/>
    <property type="molecule type" value="Genomic_DNA"/>
</dbReference>
<accession>A0ABU5R6P1</accession>